<feature type="chain" id="PRO_5046297372" description="SH3 domain-containing protein" evidence="3">
    <location>
        <begin position="25"/>
        <end position="286"/>
    </location>
</feature>
<keyword evidence="2" id="KW-0472">Membrane</keyword>
<sequence>MKKRLHIFLLVLLCIVFQTAAVHADLIFEPEDSFYEKHADACEYVNRSYIVNGYDGETDVYESPESAEKVMTVKNREKYYISFVYTDRNHVKWGFIEDGQENSGWVPMDYMYPVYNSQSFYEEYKDKITPDEGIIPNVSKGDVIYGWTYPGSETKYKIEVMEDTFDYGSTFTDEEGHQWGNVGYYMGNRDFWVCVDEPQNPNLPVREINEEVKEAPEKIDGVPGTSAEADNGTDKNIRNEKADKQTAENENAAGTGTENIWTAALLVVLTAAVTGIIIKKFFGKKK</sequence>
<dbReference type="RefSeq" id="WP_227212069.1">
    <property type="nucleotide sequence ID" value="NZ_BAABZQ010000001.1"/>
</dbReference>
<evidence type="ECO:0000256" key="3">
    <source>
        <dbReference type="SAM" id="SignalP"/>
    </source>
</evidence>
<dbReference type="Proteomes" id="UP001600941">
    <property type="component" value="Unassembled WGS sequence"/>
</dbReference>
<keyword evidence="2" id="KW-1133">Transmembrane helix</keyword>
<proteinExistence type="predicted"/>
<keyword evidence="2" id="KW-0812">Transmembrane</keyword>
<feature type="compositionally biased region" description="Basic and acidic residues" evidence="1">
    <location>
        <begin position="232"/>
        <end position="247"/>
    </location>
</feature>
<keyword evidence="3" id="KW-0732">Signal</keyword>
<feature type="region of interest" description="Disordered" evidence="1">
    <location>
        <begin position="212"/>
        <end position="253"/>
    </location>
</feature>
<protein>
    <recommendedName>
        <fullName evidence="6">SH3 domain-containing protein</fullName>
    </recommendedName>
</protein>
<keyword evidence="5" id="KW-1185">Reference proteome</keyword>
<evidence type="ECO:0000313" key="5">
    <source>
        <dbReference type="Proteomes" id="UP001600941"/>
    </source>
</evidence>
<feature type="transmembrane region" description="Helical" evidence="2">
    <location>
        <begin position="260"/>
        <end position="278"/>
    </location>
</feature>
<gene>
    <name evidence="4" type="ORF">K340107D12_37170</name>
</gene>
<evidence type="ECO:0008006" key="6">
    <source>
        <dbReference type="Google" id="ProtNLM"/>
    </source>
</evidence>
<feature type="signal peptide" evidence="3">
    <location>
        <begin position="1"/>
        <end position="24"/>
    </location>
</feature>
<evidence type="ECO:0000256" key="2">
    <source>
        <dbReference type="SAM" id="Phobius"/>
    </source>
</evidence>
<evidence type="ECO:0000313" key="4">
    <source>
        <dbReference type="EMBL" id="GAA6500901.1"/>
    </source>
</evidence>
<organism evidence="4 5">
    <name type="scientific">Blautia parvula</name>
    <dbReference type="NCBI Taxonomy" id="2877527"/>
    <lineage>
        <taxon>Bacteria</taxon>
        <taxon>Bacillati</taxon>
        <taxon>Bacillota</taxon>
        <taxon>Clostridia</taxon>
        <taxon>Lachnospirales</taxon>
        <taxon>Lachnospiraceae</taxon>
        <taxon>Blautia</taxon>
    </lineage>
</organism>
<reference evidence="4 5" key="1">
    <citation type="submission" date="2024-04" db="EMBL/GenBank/DDBJ databases">
        <title>Defined microbial consortia suppress multidrug-resistant proinflammatory Enterobacteriaceae via ecological control.</title>
        <authorList>
            <person name="Furuichi M."/>
            <person name="Kawaguchi T."/>
            <person name="Pust M."/>
            <person name="Yasuma K."/>
            <person name="Plichta D."/>
            <person name="Hasegawa N."/>
            <person name="Ohya T."/>
            <person name="Bhattarai S."/>
            <person name="Sasajima S."/>
            <person name="Aoto Y."/>
            <person name="Tuganbaev T."/>
            <person name="Yaginuma M."/>
            <person name="Ueda M."/>
            <person name="Okahashi N."/>
            <person name="Amafuji K."/>
            <person name="Kiridooshi Y."/>
            <person name="Sugita K."/>
            <person name="Strazar M."/>
            <person name="Skelly A."/>
            <person name="Suda W."/>
            <person name="Hattori M."/>
            <person name="Nakamoto N."/>
            <person name="Caballero S."/>
            <person name="Norman J."/>
            <person name="Olle B."/>
            <person name="Tanoue T."/>
            <person name="Arita M."/>
            <person name="Bucci V."/>
            <person name="Atarashi K."/>
            <person name="Xavier R."/>
            <person name="Honda K."/>
        </authorList>
    </citation>
    <scope>NUCLEOTIDE SEQUENCE [LARGE SCALE GENOMIC DNA]</scope>
    <source>
        <strain evidence="5">k34-0107-D12</strain>
    </source>
</reference>
<name>A0ABQ0BWJ4_9FIRM</name>
<accession>A0ABQ0BWJ4</accession>
<comment type="caution">
    <text evidence="4">The sequence shown here is derived from an EMBL/GenBank/DDBJ whole genome shotgun (WGS) entry which is preliminary data.</text>
</comment>
<evidence type="ECO:0000256" key="1">
    <source>
        <dbReference type="SAM" id="MobiDB-lite"/>
    </source>
</evidence>
<dbReference type="EMBL" id="BAABZQ010000001">
    <property type="protein sequence ID" value="GAA6500901.1"/>
    <property type="molecule type" value="Genomic_DNA"/>
</dbReference>